<dbReference type="AlphaFoldDB" id="A0AAV1C5H4"/>
<accession>A0AAV1C5H4</accession>
<sequence>MVKTVIKNLYHWSEMITGTHGKLLHKSSDWIERYHSHAGGECPFVLPKEQYGGLNLGGLILGNGVKHQDHCSLVISLYVLPVGAVFIFHEVLLEGGLFGNFLFGLSNYNSIWRTAILYDEFTSVGDHVDCGSSEDEKSLFQDTESSTKRLRLWDKMAICFSGGTSFPALWNYCAVELDLNYGFVHLATVLELYRNGILEESKSVSISENLLDNLWDGLYKIQQGVTSNEYICASTTQCSGWRARKLKAWPESVSSFEGGTICHRKIVVVVIFDEKNFIWLIAWRS</sequence>
<evidence type="ECO:0000313" key="2">
    <source>
        <dbReference type="Proteomes" id="UP001161247"/>
    </source>
</evidence>
<organism evidence="1 2">
    <name type="scientific">Oldenlandia corymbosa var. corymbosa</name>
    <dbReference type="NCBI Taxonomy" id="529605"/>
    <lineage>
        <taxon>Eukaryota</taxon>
        <taxon>Viridiplantae</taxon>
        <taxon>Streptophyta</taxon>
        <taxon>Embryophyta</taxon>
        <taxon>Tracheophyta</taxon>
        <taxon>Spermatophyta</taxon>
        <taxon>Magnoliopsida</taxon>
        <taxon>eudicotyledons</taxon>
        <taxon>Gunneridae</taxon>
        <taxon>Pentapetalae</taxon>
        <taxon>asterids</taxon>
        <taxon>lamiids</taxon>
        <taxon>Gentianales</taxon>
        <taxon>Rubiaceae</taxon>
        <taxon>Rubioideae</taxon>
        <taxon>Spermacoceae</taxon>
        <taxon>Hedyotis-Oldenlandia complex</taxon>
        <taxon>Oldenlandia</taxon>
    </lineage>
</organism>
<evidence type="ECO:0000313" key="1">
    <source>
        <dbReference type="EMBL" id="CAI9090896.1"/>
    </source>
</evidence>
<keyword evidence="2" id="KW-1185">Reference proteome</keyword>
<reference evidence="1" key="1">
    <citation type="submission" date="2023-03" db="EMBL/GenBank/DDBJ databases">
        <authorList>
            <person name="Julca I."/>
        </authorList>
    </citation>
    <scope>NUCLEOTIDE SEQUENCE</scope>
</reference>
<gene>
    <name evidence="1" type="ORF">OLC1_LOCUS2950</name>
</gene>
<protein>
    <submittedName>
        <fullName evidence="1">OLC1v1025776C1</fullName>
    </submittedName>
</protein>
<name>A0AAV1C5H4_OLDCO</name>
<dbReference type="EMBL" id="OX459118">
    <property type="protein sequence ID" value="CAI9090896.1"/>
    <property type="molecule type" value="Genomic_DNA"/>
</dbReference>
<proteinExistence type="predicted"/>
<dbReference type="Proteomes" id="UP001161247">
    <property type="component" value="Chromosome 1"/>
</dbReference>